<keyword evidence="4" id="KW-1185">Reference proteome</keyword>
<dbReference type="InParanoid" id="A0A0H2R0N9"/>
<name>A0A0H2R0N9_9AGAM</name>
<proteinExistence type="predicted"/>
<feature type="region of interest" description="Disordered" evidence="1">
    <location>
        <begin position="220"/>
        <end position="245"/>
    </location>
</feature>
<dbReference type="OrthoDB" id="3337916at2759"/>
<sequence>MPSKPTVNDSFFPPLDDDFTYEEAWTTSAFLDLPSAQFMNLSDDDVLGVHRVNRQLTHSVVTLPSPPNDDGREQKAWEAFYPAGSANPRGDIPGGFGFYMHGPEAFAQRLATEDVVEMAIGYSVLFPDDWEWVKGGKLPGIFGGLGNSAYGCTGGRQTDRENCFNLRLMWRQSSLGELYAYIPLTENNRKHLLAVPPRTIANPDFGFSVGRGSFTFRTATSSSSSSSSNSSAETNVNSTSVSGQQAQLKVNEGGWNMIWERVKLNTIGQEDGEVEVRVNGKQVILATNLTLRSSPEAKIQGLHFETFFGGKGPDWASPKDQHAWFADVTGAIIVRKNES</sequence>
<feature type="domain" description="Polysaccharide lyase 14" evidence="2">
    <location>
        <begin position="73"/>
        <end position="220"/>
    </location>
</feature>
<dbReference type="Proteomes" id="UP000053477">
    <property type="component" value="Unassembled WGS sequence"/>
</dbReference>
<evidence type="ECO:0000259" key="2">
    <source>
        <dbReference type="Pfam" id="PF21294"/>
    </source>
</evidence>
<evidence type="ECO:0000313" key="4">
    <source>
        <dbReference type="Proteomes" id="UP000053477"/>
    </source>
</evidence>
<dbReference type="STRING" id="27342.A0A0H2R0N9"/>
<organism evidence="3 4">
    <name type="scientific">Schizopora paradoxa</name>
    <dbReference type="NCBI Taxonomy" id="27342"/>
    <lineage>
        <taxon>Eukaryota</taxon>
        <taxon>Fungi</taxon>
        <taxon>Dikarya</taxon>
        <taxon>Basidiomycota</taxon>
        <taxon>Agaricomycotina</taxon>
        <taxon>Agaricomycetes</taxon>
        <taxon>Hymenochaetales</taxon>
        <taxon>Schizoporaceae</taxon>
        <taxon>Schizopora</taxon>
    </lineage>
</organism>
<protein>
    <recommendedName>
        <fullName evidence="2">Polysaccharide lyase 14 domain-containing protein</fullName>
    </recommendedName>
</protein>
<dbReference type="PANTHER" id="PTHR40124">
    <property type="match status" value="1"/>
</dbReference>
<dbReference type="EMBL" id="KQ086425">
    <property type="protein sequence ID" value="KLO04817.1"/>
    <property type="molecule type" value="Genomic_DNA"/>
</dbReference>
<dbReference type="PANTHER" id="PTHR40124:SF1">
    <property type="entry name" value="DISAGGREGATASE RELATED REPEAT PROTEIN"/>
    <property type="match status" value="1"/>
</dbReference>
<evidence type="ECO:0000256" key="1">
    <source>
        <dbReference type="SAM" id="MobiDB-lite"/>
    </source>
</evidence>
<dbReference type="Gene3D" id="2.60.120.200">
    <property type="match status" value="2"/>
</dbReference>
<evidence type="ECO:0000313" key="3">
    <source>
        <dbReference type="EMBL" id="KLO04817.1"/>
    </source>
</evidence>
<feature type="domain" description="Polysaccharide lyase 14" evidence="2">
    <location>
        <begin position="226"/>
        <end position="328"/>
    </location>
</feature>
<dbReference type="InterPro" id="IPR048958">
    <property type="entry name" value="Polysacc_lyase_14"/>
</dbReference>
<dbReference type="AlphaFoldDB" id="A0A0H2R0N9"/>
<accession>A0A0H2R0N9</accession>
<feature type="compositionally biased region" description="Low complexity" evidence="1">
    <location>
        <begin position="220"/>
        <end position="242"/>
    </location>
</feature>
<dbReference type="Pfam" id="PF21294">
    <property type="entry name" value="Polysacc_lyase_14"/>
    <property type="match status" value="2"/>
</dbReference>
<reference evidence="3 4" key="1">
    <citation type="submission" date="2015-04" db="EMBL/GenBank/DDBJ databases">
        <title>Complete genome sequence of Schizopora paradoxa KUC8140, a cosmopolitan wood degrader in East Asia.</title>
        <authorList>
            <consortium name="DOE Joint Genome Institute"/>
            <person name="Min B."/>
            <person name="Park H."/>
            <person name="Jang Y."/>
            <person name="Kim J.-J."/>
            <person name="Kim K.H."/>
            <person name="Pangilinan J."/>
            <person name="Lipzen A."/>
            <person name="Riley R."/>
            <person name="Grigoriev I.V."/>
            <person name="Spatafora J.W."/>
            <person name="Choi I.-G."/>
        </authorList>
    </citation>
    <scope>NUCLEOTIDE SEQUENCE [LARGE SCALE GENOMIC DNA]</scope>
    <source>
        <strain evidence="3 4">KUC8140</strain>
    </source>
</reference>
<gene>
    <name evidence="3" type="ORF">SCHPADRAFT_911425</name>
</gene>